<dbReference type="EMBL" id="MU277188">
    <property type="protein sequence ID" value="KAI0068091.1"/>
    <property type="molecule type" value="Genomic_DNA"/>
</dbReference>
<evidence type="ECO:0000313" key="2">
    <source>
        <dbReference type="Proteomes" id="UP000814140"/>
    </source>
</evidence>
<comment type="caution">
    <text evidence="1">The sequence shown here is derived from an EMBL/GenBank/DDBJ whole genome shotgun (WGS) entry which is preliminary data.</text>
</comment>
<gene>
    <name evidence="1" type="ORF">BV25DRAFT_516773</name>
</gene>
<keyword evidence="2" id="KW-1185">Reference proteome</keyword>
<evidence type="ECO:0000313" key="1">
    <source>
        <dbReference type="EMBL" id="KAI0068091.1"/>
    </source>
</evidence>
<name>A0ACB8TI71_9AGAM</name>
<accession>A0ACB8TI71</accession>
<protein>
    <submittedName>
        <fullName evidence="1">Uncharacterized protein</fullName>
    </submittedName>
</protein>
<reference evidence="1" key="2">
    <citation type="journal article" date="2022" name="New Phytol.">
        <title>Evolutionary transition to the ectomycorrhizal habit in the genomes of a hyperdiverse lineage of mushroom-forming fungi.</title>
        <authorList>
            <person name="Looney B."/>
            <person name="Miyauchi S."/>
            <person name="Morin E."/>
            <person name="Drula E."/>
            <person name="Courty P.E."/>
            <person name="Kohler A."/>
            <person name="Kuo A."/>
            <person name="LaButti K."/>
            <person name="Pangilinan J."/>
            <person name="Lipzen A."/>
            <person name="Riley R."/>
            <person name="Andreopoulos W."/>
            <person name="He G."/>
            <person name="Johnson J."/>
            <person name="Nolan M."/>
            <person name="Tritt A."/>
            <person name="Barry K.W."/>
            <person name="Grigoriev I.V."/>
            <person name="Nagy L.G."/>
            <person name="Hibbett D."/>
            <person name="Henrissat B."/>
            <person name="Matheny P.B."/>
            <person name="Labbe J."/>
            <person name="Martin F.M."/>
        </authorList>
    </citation>
    <scope>NUCLEOTIDE SEQUENCE</scope>
    <source>
        <strain evidence="1">HHB10654</strain>
    </source>
</reference>
<reference evidence="1" key="1">
    <citation type="submission" date="2021-03" db="EMBL/GenBank/DDBJ databases">
        <authorList>
            <consortium name="DOE Joint Genome Institute"/>
            <person name="Ahrendt S."/>
            <person name="Looney B.P."/>
            <person name="Miyauchi S."/>
            <person name="Morin E."/>
            <person name="Drula E."/>
            <person name="Courty P.E."/>
            <person name="Chicoki N."/>
            <person name="Fauchery L."/>
            <person name="Kohler A."/>
            <person name="Kuo A."/>
            <person name="Labutti K."/>
            <person name="Pangilinan J."/>
            <person name="Lipzen A."/>
            <person name="Riley R."/>
            <person name="Andreopoulos W."/>
            <person name="He G."/>
            <person name="Johnson J."/>
            <person name="Barry K.W."/>
            <person name="Grigoriev I.V."/>
            <person name="Nagy L."/>
            <person name="Hibbett D."/>
            <person name="Henrissat B."/>
            <person name="Matheny P.B."/>
            <person name="Labbe J."/>
            <person name="Martin F."/>
        </authorList>
    </citation>
    <scope>NUCLEOTIDE SEQUENCE</scope>
    <source>
        <strain evidence="1">HHB10654</strain>
    </source>
</reference>
<proteinExistence type="predicted"/>
<sequence>MQFESMIVLASALPLLFRPRPPTSARVLRRRPRCSAARARGRRRNPPKTLYSASRHDASPMPAFSTPLHMRLDASAHASRRACACA</sequence>
<organism evidence="1 2">
    <name type="scientific">Artomyces pyxidatus</name>
    <dbReference type="NCBI Taxonomy" id="48021"/>
    <lineage>
        <taxon>Eukaryota</taxon>
        <taxon>Fungi</taxon>
        <taxon>Dikarya</taxon>
        <taxon>Basidiomycota</taxon>
        <taxon>Agaricomycotina</taxon>
        <taxon>Agaricomycetes</taxon>
        <taxon>Russulales</taxon>
        <taxon>Auriscalpiaceae</taxon>
        <taxon>Artomyces</taxon>
    </lineage>
</organism>
<dbReference type="Proteomes" id="UP000814140">
    <property type="component" value="Unassembled WGS sequence"/>
</dbReference>